<organism evidence="8 9">
    <name type="scientific">Mytilus galloprovincialis</name>
    <name type="common">Mediterranean mussel</name>
    <dbReference type="NCBI Taxonomy" id="29158"/>
    <lineage>
        <taxon>Eukaryota</taxon>
        <taxon>Metazoa</taxon>
        <taxon>Spiralia</taxon>
        <taxon>Lophotrochozoa</taxon>
        <taxon>Mollusca</taxon>
        <taxon>Bivalvia</taxon>
        <taxon>Autobranchia</taxon>
        <taxon>Pteriomorphia</taxon>
        <taxon>Mytilida</taxon>
        <taxon>Mytiloidea</taxon>
        <taxon>Mytilidae</taxon>
        <taxon>Mytilinae</taxon>
        <taxon>Mytilus</taxon>
    </lineage>
</organism>
<evidence type="ECO:0000313" key="8">
    <source>
        <dbReference type="EMBL" id="VDI63878.1"/>
    </source>
</evidence>
<dbReference type="PANTHER" id="PTHR45902">
    <property type="entry name" value="LATROPHILIN RECEPTOR-LIKE PROTEIN A"/>
    <property type="match status" value="1"/>
</dbReference>
<dbReference type="GO" id="GO:0004888">
    <property type="term" value="F:transmembrane signaling receptor activity"/>
    <property type="evidence" value="ECO:0007669"/>
    <property type="project" value="InterPro"/>
</dbReference>
<keyword evidence="9" id="KW-1185">Reference proteome</keyword>
<dbReference type="InterPro" id="IPR017981">
    <property type="entry name" value="GPCR_2-like_7TM"/>
</dbReference>
<dbReference type="OrthoDB" id="6134459at2759"/>
<dbReference type="AlphaFoldDB" id="A0A8B6GGR6"/>
<evidence type="ECO:0000256" key="3">
    <source>
        <dbReference type="ARBA" id="ARBA00022989"/>
    </source>
</evidence>
<feature type="transmembrane region" description="Helical" evidence="5">
    <location>
        <begin position="744"/>
        <end position="760"/>
    </location>
</feature>
<dbReference type="Gene3D" id="1.20.1070.10">
    <property type="entry name" value="Rhodopsin 7-helix transmembrane proteins"/>
    <property type="match status" value="1"/>
</dbReference>
<evidence type="ECO:0000259" key="7">
    <source>
        <dbReference type="PROSITE" id="PS50261"/>
    </source>
</evidence>
<keyword evidence="3 5" id="KW-1133">Transmembrane helix</keyword>
<dbReference type="CDD" id="cd13952">
    <property type="entry name" value="7tm_classB"/>
    <property type="match status" value="1"/>
</dbReference>
<evidence type="ECO:0000256" key="6">
    <source>
        <dbReference type="SAM" id="SignalP"/>
    </source>
</evidence>
<dbReference type="InterPro" id="IPR053231">
    <property type="entry name" value="GPCR_LN-TM7"/>
</dbReference>
<feature type="transmembrane region" description="Helical" evidence="5">
    <location>
        <begin position="932"/>
        <end position="951"/>
    </location>
</feature>
<comment type="caution">
    <text evidence="8">The sequence shown here is derived from an EMBL/GenBank/DDBJ whole genome shotgun (WGS) entry which is preliminary data.</text>
</comment>
<accession>A0A8B6GGR6</accession>
<feature type="chain" id="PRO_5032981071" description="G-protein coupled receptors family 2 profile 2 domain-containing protein" evidence="6">
    <location>
        <begin position="27"/>
        <end position="964"/>
    </location>
</feature>
<evidence type="ECO:0000256" key="1">
    <source>
        <dbReference type="ARBA" id="ARBA00004141"/>
    </source>
</evidence>
<reference evidence="8" key="1">
    <citation type="submission" date="2018-11" db="EMBL/GenBank/DDBJ databases">
        <authorList>
            <person name="Alioto T."/>
            <person name="Alioto T."/>
        </authorList>
    </citation>
    <scope>NUCLEOTIDE SEQUENCE</scope>
</reference>
<comment type="subcellular location">
    <subcellularLocation>
        <location evidence="1">Membrane</location>
        <topology evidence="1">Multi-pass membrane protein</topology>
    </subcellularLocation>
</comment>
<feature type="signal peptide" evidence="6">
    <location>
        <begin position="1"/>
        <end position="26"/>
    </location>
</feature>
<feature type="transmembrane region" description="Helical" evidence="5">
    <location>
        <begin position="814"/>
        <end position="834"/>
    </location>
</feature>
<gene>
    <name evidence="8" type="ORF">MGAL_10B061571</name>
</gene>
<sequence>MGLKMLTLLFAIILLTFTDLSEFSEGQIVNDEASKLPWNNTPVFWRNGIESTTLILTKQYNYSQNSSLLITTAASNAIRPTDKPREMFDAYTSNAIRSTNEPREVFDANTSNVIRSTDENREVFDTYISNAIRSTDKPREVFDTYNYNAIRSTDEPREVFDTYTSNAIRSTGKPREVFNVYNSNAISQHVSLLRNFFKITTDAYKSRMTNTTVSGKLYLLSNQSNNSSMFYISQSQTTEYSLLKNSVSSKAVSDLNDLNDIYPLCNFETCGVGAHSSTRFCRCDENCTRYNDCCIDAGFKNNLNREDDLLFECSPVNNMRYNKTGIYIIKTCPADMLNSTIEVKCLNSDILAVGPWVVSDTNIVFQNRFCAECNGINAYTPFLYLWSNVPSDYIQDSINLTITGKIQYKSTFFTRYIIKELVPPEGVIVRQCIVLSEPTLNYTRDCLENTINPVYIDKDHYYRNRFCISPSRWFLCLVNSQFIGTDNNLYGMFPLSIMFPFTKMTMRCPKMISGFCIGDEIYENLFVRKEFSLVSQSKIVKTLETKILIVMAWALSLDRKWTTASVSFPTDKSVLITKMRLDGHIKKKLNAYDMLEFEQKTLYCEWNIEIQSPEEQIHIANIQNRVYDNISYTSETIFVTDRSIETVMDDFNISIGQNLSKVICDKYIIRCEIKKEDSKLMVKEVRCADDVIQSQLTFYVDSKSVITYTGIGLSIIALIVSVVVHRRLGMYKTIPGSNIENMSFSLLIADILFIVGVGANDHQLICYSVGVILHYLWLLVFSFKTISLVYMCHNLRKMTVNRAHSAGKTVNTKACLTMFGLVLPLAFIIPAVALDRLTQFNLDYNGSICFPTAFPANLIFVSVPIGLAVFTNIACLIVIAVIITKQSLETRHIRKSSSFQHVFVFARISAVTGIFWICGILGSIFQTELMEYIFITCCSLQGLTVAIANLTTRQVRRTSWKQSV</sequence>
<feature type="transmembrane region" description="Helical" evidence="5">
    <location>
        <begin position="904"/>
        <end position="926"/>
    </location>
</feature>
<evidence type="ECO:0000256" key="5">
    <source>
        <dbReference type="SAM" id="Phobius"/>
    </source>
</evidence>
<evidence type="ECO:0000256" key="2">
    <source>
        <dbReference type="ARBA" id="ARBA00022692"/>
    </source>
</evidence>
<dbReference type="GO" id="GO:0007166">
    <property type="term" value="P:cell surface receptor signaling pathway"/>
    <property type="evidence" value="ECO:0007669"/>
    <property type="project" value="InterPro"/>
</dbReference>
<feature type="transmembrane region" description="Helical" evidence="5">
    <location>
        <begin position="772"/>
        <end position="793"/>
    </location>
</feature>
<dbReference type="PANTHER" id="PTHR45902:SF1">
    <property type="entry name" value="LATROPHILIN RECEPTOR-LIKE PROTEIN A"/>
    <property type="match status" value="1"/>
</dbReference>
<keyword evidence="4 5" id="KW-0472">Membrane</keyword>
<keyword evidence="6" id="KW-0732">Signal</keyword>
<dbReference type="GO" id="GO:0016020">
    <property type="term" value="C:membrane"/>
    <property type="evidence" value="ECO:0007669"/>
    <property type="project" value="UniProtKB-SubCell"/>
</dbReference>
<dbReference type="Proteomes" id="UP000596742">
    <property type="component" value="Unassembled WGS sequence"/>
</dbReference>
<keyword evidence="2 5" id="KW-0812">Transmembrane</keyword>
<dbReference type="EMBL" id="UYJE01008429">
    <property type="protein sequence ID" value="VDI63878.1"/>
    <property type="molecule type" value="Genomic_DNA"/>
</dbReference>
<name>A0A8B6GGR6_MYTGA</name>
<evidence type="ECO:0000256" key="4">
    <source>
        <dbReference type="ARBA" id="ARBA00023136"/>
    </source>
</evidence>
<dbReference type="PROSITE" id="PS50261">
    <property type="entry name" value="G_PROTEIN_RECEP_F2_4"/>
    <property type="match status" value="1"/>
</dbReference>
<protein>
    <recommendedName>
        <fullName evidence="7">G-protein coupled receptors family 2 profile 2 domain-containing protein</fullName>
    </recommendedName>
</protein>
<feature type="domain" description="G-protein coupled receptors family 2 profile 2" evidence="7">
    <location>
        <begin position="703"/>
        <end position="953"/>
    </location>
</feature>
<feature type="transmembrane region" description="Helical" evidence="5">
    <location>
        <begin position="854"/>
        <end position="883"/>
    </location>
</feature>
<evidence type="ECO:0000313" key="9">
    <source>
        <dbReference type="Proteomes" id="UP000596742"/>
    </source>
</evidence>
<feature type="transmembrane region" description="Helical" evidence="5">
    <location>
        <begin position="705"/>
        <end position="724"/>
    </location>
</feature>
<proteinExistence type="predicted"/>